<name>A0A381QXZ5_9ZZZZ</name>
<dbReference type="Pfam" id="PF09587">
    <property type="entry name" value="PGA_cap"/>
    <property type="match status" value="2"/>
</dbReference>
<protein>
    <recommendedName>
        <fullName evidence="2">Capsule synthesis protein CapA domain-containing protein</fullName>
    </recommendedName>
</protein>
<proteinExistence type="inferred from homology"/>
<evidence type="ECO:0000259" key="2">
    <source>
        <dbReference type="SMART" id="SM00854"/>
    </source>
</evidence>
<evidence type="ECO:0000313" key="3">
    <source>
        <dbReference type="EMBL" id="SUZ83499.1"/>
    </source>
</evidence>
<reference evidence="3" key="1">
    <citation type="submission" date="2018-05" db="EMBL/GenBank/DDBJ databases">
        <authorList>
            <person name="Lanie J.A."/>
            <person name="Ng W.-L."/>
            <person name="Kazmierczak K.M."/>
            <person name="Andrzejewski T.M."/>
            <person name="Davidsen T.M."/>
            <person name="Wayne K.J."/>
            <person name="Tettelin H."/>
            <person name="Glass J.I."/>
            <person name="Rusch D."/>
            <person name="Podicherti R."/>
            <person name="Tsui H.-C.T."/>
            <person name="Winkler M.E."/>
        </authorList>
    </citation>
    <scope>NUCLEOTIDE SEQUENCE</scope>
</reference>
<dbReference type="AlphaFoldDB" id="A0A381QXZ5"/>
<evidence type="ECO:0000256" key="1">
    <source>
        <dbReference type="ARBA" id="ARBA00005662"/>
    </source>
</evidence>
<dbReference type="SMART" id="SM00854">
    <property type="entry name" value="PGA_cap"/>
    <property type="match status" value="1"/>
</dbReference>
<organism evidence="3">
    <name type="scientific">marine metagenome</name>
    <dbReference type="NCBI Taxonomy" id="408172"/>
    <lineage>
        <taxon>unclassified sequences</taxon>
        <taxon>metagenomes</taxon>
        <taxon>ecological metagenomes</taxon>
    </lineage>
</organism>
<dbReference type="PANTHER" id="PTHR33393">
    <property type="entry name" value="POLYGLUTAMINE SYNTHESIS ACCESSORY PROTEIN RV0574C-RELATED"/>
    <property type="match status" value="1"/>
</dbReference>
<dbReference type="InterPro" id="IPR052169">
    <property type="entry name" value="CW_Biosynth-Accessory"/>
</dbReference>
<feature type="non-terminal residue" evidence="3">
    <location>
        <position position="1"/>
    </location>
</feature>
<feature type="domain" description="Capsule synthesis protein CapA" evidence="2">
    <location>
        <begin position="49"/>
        <end position="373"/>
    </location>
</feature>
<dbReference type="InterPro" id="IPR019079">
    <property type="entry name" value="Capsule_synth_CapA"/>
</dbReference>
<dbReference type="EMBL" id="UINC01001553">
    <property type="protein sequence ID" value="SUZ83499.1"/>
    <property type="molecule type" value="Genomic_DNA"/>
</dbReference>
<accession>A0A381QXZ5</accession>
<comment type="similarity">
    <text evidence="1">Belongs to the CapA family.</text>
</comment>
<dbReference type="InterPro" id="IPR029052">
    <property type="entry name" value="Metallo-depent_PP-like"/>
</dbReference>
<sequence length="473" mass="51284">VRIFRIAVVSSLVLSSGVLANALGAQELSPERGFPSELELETTVQDGFTIAVVGDIIIANPQSMNPDPEFQAVLQILQEADVVTGNYEGNIIDGRNFAGSGPGGFAGTPAVAADLKAMGFDIVARSNNHAGEYGYEGHLETNRWLDEAGVVYAGSGENYWSARAARFVDTRMGRVGMVATASSFPSAIMATPPRGEWPGRGGASALRTTRYFMSPPDLWPAVENIRQAFPNGTGFYARGINTETQIQILGEQFRRAPVGVTDPYYSFDINQRDLTDILRSVREGKMRSDLITVAIHAHQFHDAKGGYRGPGIPEAEHLDTNSSIADFLEVFAKAVIDGGADLFQGTGVHALRGIEIYKDRPIFYGLGEFFRQMDIIGLSGMRQEFSRSVGPVGAPFPVKYESIIAVSQFADGKLSEVRLHPIELTYNVRMAQRGLPRMASPEAAQRILTRLQELSEPLGTAIVIEGGVGFIRP</sequence>
<dbReference type="SUPFAM" id="SSF56300">
    <property type="entry name" value="Metallo-dependent phosphatases"/>
    <property type="match status" value="1"/>
</dbReference>
<gene>
    <name evidence="3" type="ORF">METZ01_LOCUS36353</name>
</gene>
<dbReference type="PANTHER" id="PTHR33393:SF11">
    <property type="entry name" value="POLYGLUTAMINE SYNTHESIS ACCESSORY PROTEIN RV0574C-RELATED"/>
    <property type="match status" value="1"/>
</dbReference>